<feature type="transmembrane region" description="Helical" evidence="1">
    <location>
        <begin position="103"/>
        <end position="124"/>
    </location>
</feature>
<dbReference type="Pfam" id="PF20108">
    <property type="entry name" value="DUF6498"/>
    <property type="match status" value="1"/>
</dbReference>
<dbReference type="InterPro" id="IPR045466">
    <property type="entry name" value="DUF6498"/>
</dbReference>
<dbReference type="AlphaFoldDB" id="A0A1I4H104"/>
<feature type="transmembrane region" description="Helical" evidence="1">
    <location>
        <begin position="296"/>
        <end position="315"/>
    </location>
</feature>
<proteinExistence type="predicted"/>
<evidence type="ECO:0000256" key="1">
    <source>
        <dbReference type="SAM" id="Phobius"/>
    </source>
</evidence>
<keyword evidence="1" id="KW-0472">Membrane</keyword>
<reference evidence="3" key="1">
    <citation type="submission" date="2016-10" db="EMBL/GenBank/DDBJ databases">
        <authorList>
            <person name="Varghese N."/>
            <person name="Submissions S."/>
        </authorList>
    </citation>
    <scope>NUCLEOTIDE SEQUENCE [LARGE SCALE GENOMIC DNA]</scope>
    <source>
        <strain evidence="3">CGMCC 1.7738</strain>
    </source>
</reference>
<evidence type="ECO:0000313" key="3">
    <source>
        <dbReference type="Proteomes" id="UP000199607"/>
    </source>
</evidence>
<dbReference type="EMBL" id="FOTC01000004">
    <property type="protein sequence ID" value="SFL35061.1"/>
    <property type="molecule type" value="Genomic_DNA"/>
</dbReference>
<name>A0A1I4H104_9EURY</name>
<accession>A0A1I4H104</accession>
<keyword evidence="3" id="KW-1185">Reference proteome</keyword>
<protein>
    <submittedName>
        <fullName evidence="2">Uncharacterized protein</fullName>
    </submittedName>
</protein>
<sequence length="472" mass="50164">MPSIRHDDTPQTPLGFLPVLAANVLPLAGVVWFGWDPETLVAIYALELLVLLPLAGMKALFAGKPPASDRENGVFSVSESDLADKRGSVTVHDRLPPVYPRNVPFTVAVVSGGVWVGFFVLAPVSEAVAFLDVLGRPEVLLSVGALVVSQVVETTHTYFRSGRYAEVSPYAVVEVPARQAFFLSVFLFVVAVGGATPVLVVFVFVKVLFEWSGVRAERGGGGRVTGWLSGPDSDTTVDSVDVPAGQSSVTIDVDRRSVAAAAVWRAATTTGPFYVVLAVFVWLGVPSFLGDGAPSLALWVVSGLAGLVLLGLMLVGDIVEAVLANGWTTYHRIDDHLVAHDRLTDEPQWATPISELRDAAVVETRPADRHFGTRTLTVTTGWGDDETERTLGPVNDPKTFTDTFDLPLRSTDLSPLDRRFVGAAVGSAVCIAAGVVVVAATPVGPSVPWVVLPMSLPFLGAVPMGFWKLAHP</sequence>
<evidence type="ECO:0000313" key="2">
    <source>
        <dbReference type="EMBL" id="SFL35061.1"/>
    </source>
</evidence>
<feature type="transmembrane region" description="Helical" evidence="1">
    <location>
        <begin position="41"/>
        <end position="61"/>
    </location>
</feature>
<keyword evidence="1" id="KW-0812">Transmembrane</keyword>
<gene>
    <name evidence="2" type="ORF">SAMN04487950_3494</name>
</gene>
<feature type="transmembrane region" description="Helical" evidence="1">
    <location>
        <begin position="420"/>
        <end position="441"/>
    </location>
</feature>
<feature type="transmembrane region" description="Helical" evidence="1">
    <location>
        <begin position="180"/>
        <end position="209"/>
    </location>
</feature>
<organism evidence="2 3">
    <name type="scientific">Halogranum rubrum</name>
    <dbReference type="NCBI Taxonomy" id="553466"/>
    <lineage>
        <taxon>Archaea</taxon>
        <taxon>Methanobacteriati</taxon>
        <taxon>Methanobacteriota</taxon>
        <taxon>Stenosarchaea group</taxon>
        <taxon>Halobacteria</taxon>
        <taxon>Halobacteriales</taxon>
        <taxon>Haloferacaceae</taxon>
    </lineage>
</organism>
<feature type="transmembrane region" description="Helical" evidence="1">
    <location>
        <begin position="12"/>
        <end position="35"/>
    </location>
</feature>
<feature type="transmembrane region" description="Helical" evidence="1">
    <location>
        <begin position="262"/>
        <end position="284"/>
    </location>
</feature>
<dbReference type="RefSeq" id="WP_089870884.1">
    <property type="nucleotide sequence ID" value="NZ_FOTC01000004.1"/>
</dbReference>
<feature type="transmembrane region" description="Helical" evidence="1">
    <location>
        <begin position="447"/>
        <end position="467"/>
    </location>
</feature>
<keyword evidence="1" id="KW-1133">Transmembrane helix</keyword>
<dbReference type="Proteomes" id="UP000199607">
    <property type="component" value="Unassembled WGS sequence"/>
</dbReference>